<dbReference type="InterPro" id="IPR032675">
    <property type="entry name" value="LRR_dom_sf"/>
</dbReference>
<evidence type="ECO:0000256" key="2">
    <source>
        <dbReference type="ARBA" id="ARBA00022737"/>
    </source>
</evidence>
<evidence type="ECO:0000313" key="4">
    <source>
        <dbReference type="EMBL" id="KAF6506323.1"/>
    </source>
</evidence>
<feature type="compositionally biased region" description="Basic and acidic residues" evidence="3">
    <location>
        <begin position="974"/>
        <end position="996"/>
    </location>
</feature>
<comment type="caution">
    <text evidence="4">The sequence shown here is derived from an EMBL/GenBank/DDBJ whole genome shotgun (WGS) entry which is preliminary data.</text>
</comment>
<protein>
    <submittedName>
        <fullName evidence="4">Leucine rich repeat containing 53</fullName>
    </submittedName>
</protein>
<keyword evidence="5" id="KW-1185">Reference proteome</keyword>
<dbReference type="AlphaFoldDB" id="A0A7J8KBR4"/>
<dbReference type="PANTHER" id="PTHR24369:SF161">
    <property type="entry name" value="LEUCINE-RICH REPEAT-CONTAINING PROTEIN 53"/>
    <property type="match status" value="1"/>
</dbReference>
<dbReference type="InterPro" id="IPR001611">
    <property type="entry name" value="Leu-rich_rpt"/>
</dbReference>
<dbReference type="InterPro" id="IPR050541">
    <property type="entry name" value="LRR_TM_domain-containing"/>
</dbReference>
<evidence type="ECO:0000313" key="5">
    <source>
        <dbReference type="Proteomes" id="UP000593571"/>
    </source>
</evidence>
<sequence>MLRLVATCPESCVVCAKDVTLCHQLTYIVAAPVTTRVLIITDGSLSSIESTNLSLLFNLALLSLSRNGIEDVREDALHGLSKLRTLLLEHNQISSSSLTDRTFSRLRNLQVLVLSNNALHALRGSWFRHTRGLTRLQLDGNQITNLTDSSFGGTNLHSLKHLDLSNNFISYIGKDAFRPLPQLQEVDLSRNRLAQMPDVFTPMKQLILLSLDKNQWSCTCELYPLARFLRNYVKSSAHKLRNARGLDCQLSTAAVASANSVLRLSEANCDSKVPNLTLVLKDRSFPLPGQDVALLTVLGLAGAVGLTCLGLVVFNWKLQQGKANEHTSENLCCRTFGESLCAHKARNYHAKGYCNCHLTQENEIKVMSIVGSEKEMPHLQENSHQAALASESTALDGSFRDLKGKDRGADSAFFCLGGRLLQSGCSEPPGNMAAFNETGLLTRYYPKRVEKLRNFESGEVQPRTPPQHVTRKIDISSDTFTRRYATSPSALARESLEKHITNESWQPPLEKEDNGLQPHRQRHFITSSSSKPCEPEEHYVQKILQKHRSKHDDSCGLLKWSRPRYFQPNNSLICKYVSCDQFQDYVKKKKPNRQKHSKPEKEQVRIHSAIEKFLMSEDDMELSGLSANIKKAYSPKRVSFHDPDLVGKNRLVMSSETSTQWKQQNNQNNHLTNLNFKKCSNPWEGNKEEKWLTDSQNLKRKRTNQCDLKGKIKKQNLRIKLNLHPFRKVRVHPKRSLPELPKKCKQVLLPPNKLSHASEKEAKINLLSSADFPQQQESNNYVTLTSQRLPLKHAPKQTPCYRKLTKKAPLLNANNLSGVSRSSMEGNCHPAGHIPDGNPLPGFTPILAEHRHLHSPFSTEEIKGATHLTLEVPGYLPAPWENTGSDIFESCHSRGPIDQGTIQPTEHMEQDKSKTSESSQFSLSLQNQTQLVGVHKEHTLDANQMLQQVEQHSSKEQLRNEGKTLTTKPPKSHQIMERCTKDENNDVGKKLPKAETYDSPLVPQIQSKGNLTFMKTNSIPYQNRVELPKDSSASPSTQAIRHLSNSREKGTDSTNALPRDDGTEALDIKIVGKEEEKMPDESKANSSMLSQTRQVTLKGATKEKQQTWENGKGKKLVLNDSSSVEVNITDEDLSIMRSHETKNRLPPSETDLRINSSMHDLREAQNTQPDKDNSTHKEGKMTVETREALTLLPQLKDISFEADNEVPLIPRRINEAENSAAKLTLYPPPSAEYANTSPLEAEQCEQNN</sequence>
<dbReference type="Proteomes" id="UP000593571">
    <property type="component" value="Unassembled WGS sequence"/>
</dbReference>
<feature type="region of interest" description="Disordered" evidence="3">
    <location>
        <begin position="1026"/>
        <end position="1113"/>
    </location>
</feature>
<feature type="compositionally biased region" description="Basic and acidic residues" evidence="3">
    <location>
        <begin position="906"/>
        <end position="915"/>
    </location>
</feature>
<dbReference type="Gene3D" id="3.80.10.10">
    <property type="entry name" value="Ribonuclease Inhibitor"/>
    <property type="match status" value="2"/>
</dbReference>
<feature type="compositionally biased region" description="Polar residues" evidence="3">
    <location>
        <begin position="1233"/>
        <end position="1248"/>
    </location>
</feature>
<dbReference type="SUPFAM" id="SSF52058">
    <property type="entry name" value="L domain-like"/>
    <property type="match status" value="1"/>
</dbReference>
<feature type="region of interest" description="Disordered" evidence="3">
    <location>
        <begin position="1220"/>
        <end position="1248"/>
    </location>
</feature>
<accession>A0A7J8KBR4</accession>
<feature type="region of interest" description="Disordered" evidence="3">
    <location>
        <begin position="895"/>
        <end position="919"/>
    </location>
</feature>
<gene>
    <name evidence="4" type="ORF">HJG63_012721</name>
</gene>
<feature type="compositionally biased region" description="Polar residues" evidence="3">
    <location>
        <begin position="1084"/>
        <end position="1095"/>
    </location>
</feature>
<organism evidence="4 5">
    <name type="scientific">Rousettus aegyptiacus</name>
    <name type="common">Egyptian fruit bat</name>
    <name type="synonym">Pteropus aegyptiacus</name>
    <dbReference type="NCBI Taxonomy" id="9407"/>
    <lineage>
        <taxon>Eukaryota</taxon>
        <taxon>Metazoa</taxon>
        <taxon>Chordata</taxon>
        <taxon>Craniata</taxon>
        <taxon>Vertebrata</taxon>
        <taxon>Euteleostomi</taxon>
        <taxon>Mammalia</taxon>
        <taxon>Eutheria</taxon>
        <taxon>Laurasiatheria</taxon>
        <taxon>Chiroptera</taxon>
        <taxon>Yinpterochiroptera</taxon>
        <taxon>Pteropodoidea</taxon>
        <taxon>Pteropodidae</taxon>
        <taxon>Rousettinae</taxon>
        <taxon>Rousettus</taxon>
    </lineage>
</organism>
<dbReference type="GO" id="GO:0005886">
    <property type="term" value="C:plasma membrane"/>
    <property type="evidence" value="ECO:0007669"/>
    <property type="project" value="TreeGrafter"/>
</dbReference>
<dbReference type="EMBL" id="JACASE010000001">
    <property type="protein sequence ID" value="KAF6506323.1"/>
    <property type="molecule type" value="Genomic_DNA"/>
</dbReference>
<feature type="region of interest" description="Disordered" evidence="3">
    <location>
        <begin position="949"/>
        <end position="1002"/>
    </location>
</feature>
<dbReference type="Pfam" id="PF13855">
    <property type="entry name" value="LRR_8"/>
    <property type="match status" value="2"/>
</dbReference>
<dbReference type="PROSITE" id="PS51450">
    <property type="entry name" value="LRR"/>
    <property type="match status" value="1"/>
</dbReference>
<dbReference type="InterPro" id="IPR003591">
    <property type="entry name" value="Leu-rich_rpt_typical-subtyp"/>
</dbReference>
<dbReference type="SMART" id="SM00369">
    <property type="entry name" value="LRR_TYP"/>
    <property type="match status" value="6"/>
</dbReference>
<evidence type="ECO:0000256" key="1">
    <source>
        <dbReference type="ARBA" id="ARBA00022614"/>
    </source>
</evidence>
<feature type="compositionally biased region" description="Basic and acidic residues" evidence="3">
    <location>
        <begin position="952"/>
        <end position="962"/>
    </location>
</feature>
<evidence type="ECO:0000256" key="3">
    <source>
        <dbReference type="SAM" id="MobiDB-lite"/>
    </source>
</evidence>
<reference evidence="4 5" key="1">
    <citation type="journal article" date="2020" name="Nature">
        <title>Six reference-quality genomes reveal evolution of bat adaptations.</title>
        <authorList>
            <person name="Jebb D."/>
            <person name="Huang Z."/>
            <person name="Pippel M."/>
            <person name="Hughes G.M."/>
            <person name="Lavrichenko K."/>
            <person name="Devanna P."/>
            <person name="Winkler S."/>
            <person name="Jermiin L.S."/>
            <person name="Skirmuntt E.C."/>
            <person name="Katzourakis A."/>
            <person name="Burkitt-Gray L."/>
            <person name="Ray D.A."/>
            <person name="Sullivan K.A.M."/>
            <person name="Roscito J.G."/>
            <person name="Kirilenko B.M."/>
            <person name="Davalos L.M."/>
            <person name="Corthals A.P."/>
            <person name="Power M.L."/>
            <person name="Jones G."/>
            <person name="Ransome R.D."/>
            <person name="Dechmann D.K.N."/>
            <person name="Locatelli A.G."/>
            <person name="Puechmaille S.J."/>
            <person name="Fedrigo O."/>
            <person name="Jarvis E.D."/>
            <person name="Hiller M."/>
            <person name="Vernes S.C."/>
            <person name="Myers E.W."/>
            <person name="Teeling E.C."/>
        </authorList>
    </citation>
    <scope>NUCLEOTIDE SEQUENCE [LARGE SCALE GENOMIC DNA]</scope>
    <source>
        <strain evidence="4">MRouAeg1</strain>
        <tissue evidence="4">Muscle</tissue>
    </source>
</reference>
<keyword evidence="2" id="KW-0677">Repeat</keyword>
<keyword evidence="1" id="KW-0433">Leucine-rich repeat</keyword>
<dbReference type="OrthoDB" id="676979at2759"/>
<dbReference type="PANTHER" id="PTHR24369">
    <property type="entry name" value="ANTIGEN BSP, PUTATIVE-RELATED"/>
    <property type="match status" value="1"/>
</dbReference>
<name>A0A7J8KBR4_ROUAE</name>
<proteinExistence type="predicted"/>
<feature type="compositionally biased region" description="Basic and acidic residues" evidence="3">
    <location>
        <begin position="1058"/>
        <end position="1083"/>
    </location>
</feature>